<gene>
    <name evidence="1" type="ORF">PF004_g18326</name>
</gene>
<name>A0A6G0NCU3_9STRA</name>
<sequence>MTAMEVAQTANGIHWTVVETGAKDNAAAADRTKLPRYQDAGSIVFYAHPSVHSIQWSVPDNIANKHVLTALKQQPFRRCKEAQAGLAAQIDKLHGLARSSPWQAATLHQTPKKLWTHGRELTAYQVWVSYRVATAQLNIYHSGRQYDNSCCKLQACKGTKETLVHVMWGCPCAQACWQKLLSNWTGKHWTGKDIERFITNCASRTAPALAQGIADRFNHEHPDDAQQYVAIWKRIWHILCSVCITTLWIQRNRVVFNQEEVTEESSVQEFWTTGMRQLTALAKRERRNPDTFIQGTRLFVCQQALEEQPREQSAKTISPVQPPDLPETPALLTRLRLYQTSRSR</sequence>
<protein>
    <submittedName>
        <fullName evidence="1">Uncharacterized protein</fullName>
    </submittedName>
</protein>
<proteinExistence type="predicted"/>
<dbReference type="Proteomes" id="UP000476176">
    <property type="component" value="Unassembled WGS sequence"/>
</dbReference>
<dbReference type="AlphaFoldDB" id="A0A6G0NCU3"/>
<dbReference type="EMBL" id="QXGC01001447">
    <property type="protein sequence ID" value="KAE9202765.1"/>
    <property type="molecule type" value="Genomic_DNA"/>
</dbReference>
<evidence type="ECO:0000313" key="1">
    <source>
        <dbReference type="EMBL" id="KAE9202765.1"/>
    </source>
</evidence>
<evidence type="ECO:0000313" key="2">
    <source>
        <dbReference type="Proteomes" id="UP000476176"/>
    </source>
</evidence>
<reference evidence="1 2" key="1">
    <citation type="submission" date="2018-09" db="EMBL/GenBank/DDBJ databases">
        <title>Genomic investigation of the strawberry pathogen Phytophthora fragariae indicates pathogenicity is determined by transcriptional variation in three key races.</title>
        <authorList>
            <person name="Adams T.M."/>
            <person name="Armitage A.D."/>
            <person name="Sobczyk M.K."/>
            <person name="Bates H.J."/>
            <person name="Dunwell J.M."/>
            <person name="Nellist C.F."/>
            <person name="Harrison R.J."/>
        </authorList>
    </citation>
    <scope>NUCLEOTIDE SEQUENCE [LARGE SCALE GENOMIC DNA]</scope>
    <source>
        <strain evidence="1 2">BC-23</strain>
    </source>
</reference>
<accession>A0A6G0NCU3</accession>
<organism evidence="1 2">
    <name type="scientific">Phytophthora fragariae</name>
    <dbReference type="NCBI Taxonomy" id="53985"/>
    <lineage>
        <taxon>Eukaryota</taxon>
        <taxon>Sar</taxon>
        <taxon>Stramenopiles</taxon>
        <taxon>Oomycota</taxon>
        <taxon>Peronosporomycetes</taxon>
        <taxon>Peronosporales</taxon>
        <taxon>Peronosporaceae</taxon>
        <taxon>Phytophthora</taxon>
    </lineage>
</organism>
<comment type="caution">
    <text evidence="1">The sequence shown here is derived from an EMBL/GenBank/DDBJ whole genome shotgun (WGS) entry which is preliminary data.</text>
</comment>